<feature type="compositionally biased region" description="Basic and acidic residues" evidence="1">
    <location>
        <begin position="12"/>
        <end position="31"/>
    </location>
</feature>
<name>A0A1T4Q0I7_9HYPH</name>
<gene>
    <name evidence="2" type="ORF">SAMN05428963_104271</name>
</gene>
<evidence type="ECO:0000313" key="2">
    <source>
        <dbReference type="EMBL" id="SJZ97047.1"/>
    </source>
</evidence>
<dbReference type="OrthoDB" id="7908694at2"/>
<dbReference type="EMBL" id="FUXL01000004">
    <property type="protein sequence ID" value="SJZ97047.1"/>
    <property type="molecule type" value="Genomic_DNA"/>
</dbReference>
<reference evidence="3" key="1">
    <citation type="submission" date="2017-02" db="EMBL/GenBank/DDBJ databases">
        <authorList>
            <person name="Varghese N."/>
            <person name="Submissions S."/>
        </authorList>
    </citation>
    <scope>NUCLEOTIDE SEQUENCE [LARGE SCALE GENOMIC DNA]</scope>
    <source>
        <strain evidence="3">USBA 369</strain>
    </source>
</reference>
<sequence length="69" mass="7733">MSRTFQTNTDPDATRKDRETGTEQIVDDKKTPGNQERPMTEQEEVDEASDESFPASDPSSPTRVDDLTT</sequence>
<organism evidence="2 3">
    <name type="scientific">Consotaella salsifontis</name>
    <dbReference type="NCBI Taxonomy" id="1365950"/>
    <lineage>
        <taxon>Bacteria</taxon>
        <taxon>Pseudomonadati</taxon>
        <taxon>Pseudomonadota</taxon>
        <taxon>Alphaproteobacteria</taxon>
        <taxon>Hyphomicrobiales</taxon>
        <taxon>Aurantimonadaceae</taxon>
        <taxon>Consotaella</taxon>
    </lineage>
</organism>
<accession>A0A1T4Q0I7</accession>
<dbReference type="RefSeq" id="WP_078707792.1">
    <property type="nucleotide sequence ID" value="NZ_FUXL01000004.1"/>
</dbReference>
<feature type="region of interest" description="Disordered" evidence="1">
    <location>
        <begin position="1"/>
        <end position="69"/>
    </location>
</feature>
<dbReference type="Proteomes" id="UP000190135">
    <property type="component" value="Unassembled WGS sequence"/>
</dbReference>
<feature type="compositionally biased region" description="Polar residues" evidence="1">
    <location>
        <begin position="1"/>
        <end position="11"/>
    </location>
</feature>
<keyword evidence="3" id="KW-1185">Reference proteome</keyword>
<feature type="compositionally biased region" description="Acidic residues" evidence="1">
    <location>
        <begin position="41"/>
        <end position="50"/>
    </location>
</feature>
<dbReference type="AlphaFoldDB" id="A0A1T4Q0I7"/>
<proteinExistence type="predicted"/>
<protein>
    <submittedName>
        <fullName evidence="2">Uncharacterized protein</fullName>
    </submittedName>
</protein>
<evidence type="ECO:0000256" key="1">
    <source>
        <dbReference type="SAM" id="MobiDB-lite"/>
    </source>
</evidence>
<evidence type="ECO:0000313" key="3">
    <source>
        <dbReference type="Proteomes" id="UP000190135"/>
    </source>
</evidence>
<dbReference type="STRING" id="1365950.SAMN05428963_104271"/>